<dbReference type="EMBL" id="ML208673">
    <property type="protein sequence ID" value="TFK61302.1"/>
    <property type="molecule type" value="Genomic_DNA"/>
</dbReference>
<evidence type="ECO:0000313" key="1">
    <source>
        <dbReference type="EMBL" id="TFK61302.1"/>
    </source>
</evidence>
<accession>A0ACD3A6T8</accession>
<sequence length="408" mass="44072">MPFCQPCSRTFTSVEALRQHISSSGSLHPSCTLCNKRFTSTIGYNAHMAAKHPPTFDCVKCERSFPAPFALEDHFRGSAAHPNCSLCGKGFVDGVAVEEHLRVDHDPANVVSVDEVDVSGDIAGENNAAFDVEPTPSALPEEDSRPVPSQVDFVMLSIPPSEAPQSPAMALNESFASPIREVAPPLPPPSQRVERVWSSRENIQVGPLVVPHVNIFSRPSLQLGLTSSPTRGLASLSRGRGEVEPTSPHTEADITSAISPHRPLPKAPSPESPTTTIGSRSSGEWSPLDGFRLKQDNMFFSYHAESPKRSSAKPAETTAAANYSMLSPTSPLASPVVRSPIRPLVTAVSHPLHCRICKMDKAIDIAATMCGHIFCYRCITDYVIQQPRCAVCASPTLLYCIFRLDLGL</sequence>
<evidence type="ECO:0000313" key="2">
    <source>
        <dbReference type="Proteomes" id="UP000308600"/>
    </source>
</evidence>
<keyword evidence="2" id="KW-1185">Reference proteome</keyword>
<organism evidence="1 2">
    <name type="scientific">Pluteus cervinus</name>
    <dbReference type="NCBI Taxonomy" id="181527"/>
    <lineage>
        <taxon>Eukaryota</taxon>
        <taxon>Fungi</taxon>
        <taxon>Dikarya</taxon>
        <taxon>Basidiomycota</taxon>
        <taxon>Agaricomycotina</taxon>
        <taxon>Agaricomycetes</taxon>
        <taxon>Agaricomycetidae</taxon>
        <taxon>Agaricales</taxon>
        <taxon>Pluteineae</taxon>
        <taxon>Pluteaceae</taxon>
        <taxon>Pluteus</taxon>
    </lineage>
</organism>
<proteinExistence type="predicted"/>
<gene>
    <name evidence="1" type="ORF">BDN72DRAFT_828383</name>
</gene>
<reference evidence="1 2" key="1">
    <citation type="journal article" date="2019" name="Nat. Ecol. Evol.">
        <title>Megaphylogeny resolves global patterns of mushroom evolution.</title>
        <authorList>
            <person name="Varga T."/>
            <person name="Krizsan K."/>
            <person name="Foldi C."/>
            <person name="Dima B."/>
            <person name="Sanchez-Garcia M."/>
            <person name="Sanchez-Ramirez S."/>
            <person name="Szollosi G.J."/>
            <person name="Szarkandi J.G."/>
            <person name="Papp V."/>
            <person name="Albert L."/>
            <person name="Andreopoulos W."/>
            <person name="Angelini C."/>
            <person name="Antonin V."/>
            <person name="Barry K.W."/>
            <person name="Bougher N.L."/>
            <person name="Buchanan P."/>
            <person name="Buyck B."/>
            <person name="Bense V."/>
            <person name="Catcheside P."/>
            <person name="Chovatia M."/>
            <person name="Cooper J."/>
            <person name="Damon W."/>
            <person name="Desjardin D."/>
            <person name="Finy P."/>
            <person name="Geml J."/>
            <person name="Haridas S."/>
            <person name="Hughes K."/>
            <person name="Justo A."/>
            <person name="Karasinski D."/>
            <person name="Kautmanova I."/>
            <person name="Kiss B."/>
            <person name="Kocsube S."/>
            <person name="Kotiranta H."/>
            <person name="LaButti K.M."/>
            <person name="Lechner B.E."/>
            <person name="Liimatainen K."/>
            <person name="Lipzen A."/>
            <person name="Lukacs Z."/>
            <person name="Mihaltcheva S."/>
            <person name="Morgado L.N."/>
            <person name="Niskanen T."/>
            <person name="Noordeloos M.E."/>
            <person name="Ohm R.A."/>
            <person name="Ortiz-Santana B."/>
            <person name="Ovrebo C."/>
            <person name="Racz N."/>
            <person name="Riley R."/>
            <person name="Savchenko A."/>
            <person name="Shiryaev A."/>
            <person name="Soop K."/>
            <person name="Spirin V."/>
            <person name="Szebenyi C."/>
            <person name="Tomsovsky M."/>
            <person name="Tulloss R.E."/>
            <person name="Uehling J."/>
            <person name="Grigoriev I.V."/>
            <person name="Vagvolgyi C."/>
            <person name="Papp T."/>
            <person name="Martin F.M."/>
            <person name="Miettinen O."/>
            <person name="Hibbett D.S."/>
            <person name="Nagy L.G."/>
        </authorList>
    </citation>
    <scope>NUCLEOTIDE SEQUENCE [LARGE SCALE GENOMIC DNA]</scope>
    <source>
        <strain evidence="1 2">NL-1719</strain>
    </source>
</reference>
<protein>
    <submittedName>
        <fullName evidence="1">Uncharacterized protein</fullName>
    </submittedName>
</protein>
<name>A0ACD3A6T8_9AGAR</name>
<dbReference type="Proteomes" id="UP000308600">
    <property type="component" value="Unassembled WGS sequence"/>
</dbReference>